<comment type="caution">
    <text evidence="2">The sequence shown here is derived from an EMBL/GenBank/DDBJ whole genome shotgun (WGS) entry which is preliminary data.</text>
</comment>
<gene>
    <name evidence="2" type="ORF">FM21_20240</name>
</gene>
<feature type="compositionally biased region" description="Basic and acidic residues" evidence="1">
    <location>
        <begin position="29"/>
        <end position="41"/>
    </location>
</feature>
<dbReference type="Proteomes" id="UP000029095">
    <property type="component" value="Unassembled WGS sequence"/>
</dbReference>
<dbReference type="HOGENOM" id="CLU_2865967_0_0_11"/>
<organism evidence="2 3">
    <name type="scientific">Streptomyces mutabilis</name>
    <dbReference type="NCBI Taxonomy" id="67332"/>
    <lineage>
        <taxon>Bacteria</taxon>
        <taxon>Bacillati</taxon>
        <taxon>Actinomycetota</taxon>
        <taxon>Actinomycetes</taxon>
        <taxon>Kitasatosporales</taxon>
        <taxon>Streptomycetaceae</taxon>
        <taxon>Streptomyces</taxon>
    </lineage>
</organism>
<evidence type="ECO:0000313" key="3">
    <source>
        <dbReference type="Proteomes" id="UP000029095"/>
    </source>
</evidence>
<sequence length="64" mass="6752">MPDVEPTAGTIEYEDTGGDSPVVALLHGLAERRTATERDPPPDASCHRTGTATGTRHRDSPPKG</sequence>
<dbReference type="STRING" id="1915400.FM21_20240"/>
<reference evidence="2 3" key="1">
    <citation type="submission" date="2014-05" db="EMBL/GenBank/DDBJ databases">
        <title>Complete genome sequence of the Streptomyces mutabilis TRM45540.</title>
        <authorList>
            <person name="Luo X."/>
            <person name="Zhang L."/>
        </authorList>
    </citation>
    <scope>NUCLEOTIDE SEQUENCE [LARGE SCALE GENOMIC DNA]</scope>
    <source>
        <strain evidence="2 3">TRM45540</strain>
    </source>
</reference>
<evidence type="ECO:0000256" key="1">
    <source>
        <dbReference type="SAM" id="MobiDB-lite"/>
    </source>
</evidence>
<evidence type="ECO:0000313" key="2">
    <source>
        <dbReference type="EMBL" id="KFG73165.1"/>
    </source>
</evidence>
<name>A0A086MW97_9ACTN</name>
<proteinExistence type="predicted"/>
<accession>A0A086MW97</accession>
<dbReference type="AlphaFoldDB" id="A0A086MW97"/>
<feature type="region of interest" description="Disordered" evidence="1">
    <location>
        <begin position="1"/>
        <end position="64"/>
    </location>
</feature>
<dbReference type="EMBL" id="JNFQ01000002">
    <property type="protein sequence ID" value="KFG73165.1"/>
    <property type="molecule type" value="Genomic_DNA"/>
</dbReference>
<protein>
    <submittedName>
        <fullName evidence="2">Uncharacterized protein</fullName>
    </submittedName>
</protein>
<keyword evidence="3" id="KW-1185">Reference proteome</keyword>